<dbReference type="EMBL" id="FOWD01000046">
    <property type="protein sequence ID" value="SFO60496.1"/>
    <property type="molecule type" value="Genomic_DNA"/>
</dbReference>
<evidence type="ECO:0000313" key="3">
    <source>
        <dbReference type="Proteomes" id="UP000198806"/>
    </source>
</evidence>
<evidence type="ECO:0000313" key="2">
    <source>
        <dbReference type="EMBL" id="SFO60496.1"/>
    </source>
</evidence>
<reference evidence="2 3" key="1">
    <citation type="submission" date="2016-10" db="EMBL/GenBank/DDBJ databases">
        <authorList>
            <person name="de Groot N.N."/>
        </authorList>
    </citation>
    <scope>NUCLEOTIDE SEQUENCE [LARGE SCALE GENOMIC DNA]</scope>
    <source>
        <strain evidence="2 3">DSM 1283</strain>
    </source>
</reference>
<dbReference type="AlphaFoldDB" id="A0A1I5IJV3"/>
<dbReference type="RefSeq" id="WP_091688553.1">
    <property type="nucleotide sequence ID" value="NZ_BAABFM010000010.1"/>
</dbReference>
<proteinExistence type="predicted"/>
<feature type="domain" description="N-acetyltransferase" evidence="1">
    <location>
        <begin position="1"/>
        <end position="156"/>
    </location>
</feature>
<organism evidence="2 3">
    <name type="scientific">Anaerocolumna aminovalerica</name>
    <dbReference type="NCBI Taxonomy" id="1527"/>
    <lineage>
        <taxon>Bacteria</taxon>
        <taxon>Bacillati</taxon>
        <taxon>Bacillota</taxon>
        <taxon>Clostridia</taxon>
        <taxon>Lachnospirales</taxon>
        <taxon>Lachnospiraceae</taxon>
        <taxon>Anaerocolumna</taxon>
    </lineage>
</organism>
<evidence type="ECO:0000259" key="1">
    <source>
        <dbReference type="PROSITE" id="PS51186"/>
    </source>
</evidence>
<accession>A0A1I5IJV3</accession>
<dbReference type="InterPro" id="IPR016181">
    <property type="entry name" value="Acyl_CoA_acyltransferase"/>
</dbReference>
<keyword evidence="2" id="KW-0808">Transferase</keyword>
<dbReference type="InterPro" id="IPR000182">
    <property type="entry name" value="GNAT_dom"/>
</dbReference>
<dbReference type="Gene3D" id="3.40.630.30">
    <property type="match status" value="1"/>
</dbReference>
<keyword evidence="3" id="KW-1185">Reference proteome</keyword>
<dbReference type="STRING" id="1527.SAMN04489757_14611"/>
<dbReference type="Proteomes" id="UP000198806">
    <property type="component" value="Unassembled WGS sequence"/>
</dbReference>
<sequence length="156" mass="17777">MFTLMTKKSAFEISQWTYPDIYSCYSFDGSSEIITELMNGEYFVDFDNENKIIGFICIGKSAQIPTLEKEIYIDETALDIGLGLNPALCGNGLGSKFLTDCISFVKQKFNASNYRLTVASFNQRAIKVYERIGFKYSMSVHHAISKHVFYIMLYTT</sequence>
<dbReference type="PROSITE" id="PS51186">
    <property type="entry name" value="GNAT"/>
    <property type="match status" value="1"/>
</dbReference>
<dbReference type="Pfam" id="PF00583">
    <property type="entry name" value="Acetyltransf_1"/>
    <property type="match status" value="1"/>
</dbReference>
<gene>
    <name evidence="2" type="ORF">SAMN04489757_14611</name>
</gene>
<protein>
    <submittedName>
        <fullName evidence="2">Acetyltransferase (GNAT) family protein</fullName>
    </submittedName>
</protein>
<dbReference type="GO" id="GO:0016747">
    <property type="term" value="F:acyltransferase activity, transferring groups other than amino-acyl groups"/>
    <property type="evidence" value="ECO:0007669"/>
    <property type="project" value="InterPro"/>
</dbReference>
<name>A0A1I5IJV3_9FIRM</name>
<dbReference type="SUPFAM" id="SSF55729">
    <property type="entry name" value="Acyl-CoA N-acyltransferases (Nat)"/>
    <property type="match status" value="1"/>
</dbReference>